<dbReference type="Proteomes" id="UP001497516">
    <property type="component" value="Chromosome 3"/>
</dbReference>
<dbReference type="EMBL" id="OZ034816">
    <property type="protein sequence ID" value="CAL1379242.1"/>
    <property type="molecule type" value="Genomic_DNA"/>
</dbReference>
<accession>A0AAV2E0A3</accession>
<sequence>MEEICDYLPTYVHNRIISIILDRISTAEDVLLLMAFSPPPRLINLLPNNTTIRPQYIEARSGTCKFRNQSGCFCEQQQKEQDGVGETCAIAGSSPILCIRARCLAEGKH</sequence>
<proteinExistence type="predicted"/>
<name>A0AAV2E0A3_9ROSI</name>
<protein>
    <submittedName>
        <fullName evidence="1">Uncharacterized protein</fullName>
    </submittedName>
</protein>
<evidence type="ECO:0000313" key="1">
    <source>
        <dbReference type="EMBL" id="CAL1379242.1"/>
    </source>
</evidence>
<keyword evidence="2" id="KW-1185">Reference proteome</keyword>
<evidence type="ECO:0000313" key="2">
    <source>
        <dbReference type="Proteomes" id="UP001497516"/>
    </source>
</evidence>
<organism evidence="1 2">
    <name type="scientific">Linum trigynum</name>
    <dbReference type="NCBI Taxonomy" id="586398"/>
    <lineage>
        <taxon>Eukaryota</taxon>
        <taxon>Viridiplantae</taxon>
        <taxon>Streptophyta</taxon>
        <taxon>Embryophyta</taxon>
        <taxon>Tracheophyta</taxon>
        <taxon>Spermatophyta</taxon>
        <taxon>Magnoliopsida</taxon>
        <taxon>eudicotyledons</taxon>
        <taxon>Gunneridae</taxon>
        <taxon>Pentapetalae</taxon>
        <taxon>rosids</taxon>
        <taxon>fabids</taxon>
        <taxon>Malpighiales</taxon>
        <taxon>Linaceae</taxon>
        <taxon>Linum</taxon>
    </lineage>
</organism>
<reference evidence="1 2" key="1">
    <citation type="submission" date="2024-04" db="EMBL/GenBank/DDBJ databases">
        <authorList>
            <person name="Fracassetti M."/>
        </authorList>
    </citation>
    <scope>NUCLEOTIDE SEQUENCE [LARGE SCALE GENOMIC DNA]</scope>
</reference>
<gene>
    <name evidence="1" type="ORF">LTRI10_LOCUS20773</name>
</gene>
<dbReference type="AlphaFoldDB" id="A0AAV2E0A3"/>